<evidence type="ECO:0000256" key="5">
    <source>
        <dbReference type="RuleBase" id="RU000660"/>
    </source>
</evidence>
<evidence type="ECO:0000256" key="1">
    <source>
        <dbReference type="ARBA" id="ARBA00008777"/>
    </source>
</evidence>
<dbReference type="AlphaFoldDB" id="A0A1F7HCT3"/>
<keyword evidence="3 5" id="KW-0687">Ribonucleoprotein</keyword>
<dbReference type="InterPro" id="IPR000456">
    <property type="entry name" value="Ribosomal_bL17"/>
</dbReference>
<evidence type="ECO:0000313" key="9">
    <source>
        <dbReference type="Proteomes" id="UP000177027"/>
    </source>
</evidence>
<organism evidence="8 9">
    <name type="scientific">Candidatus Roizmanbacteria bacterium RIFCSPHIGHO2_02_FULL_40_9</name>
    <dbReference type="NCBI Taxonomy" id="1802042"/>
    <lineage>
        <taxon>Bacteria</taxon>
        <taxon>Candidatus Roizmaniibacteriota</taxon>
    </lineage>
</organism>
<dbReference type="EMBL" id="MFZS01000028">
    <property type="protein sequence ID" value="OGK28804.1"/>
    <property type="molecule type" value="Genomic_DNA"/>
</dbReference>
<dbReference type="SUPFAM" id="SSF64263">
    <property type="entry name" value="Prokaryotic ribosomal protein L17"/>
    <property type="match status" value="1"/>
</dbReference>
<evidence type="ECO:0000256" key="2">
    <source>
        <dbReference type="ARBA" id="ARBA00022980"/>
    </source>
</evidence>
<evidence type="ECO:0000256" key="7">
    <source>
        <dbReference type="SAM" id="MobiDB-lite"/>
    </source>
</evidence>
<dbReference type="Pfam" id="PF01196">
    <property type="entry name" value="Ribosomal_L17"/>
    <property type="match status" value="1"/>
</dbReference>
<dbReference type="InterPro" id="IPR036373">
    <property type="entry name" value="Ribosomal_bL17_sf"/>
</dbReference>
<gene>
    <name evidence="8" type="ORF">A3D06_01775</name>
</gene>
<dbReference type="Proteomes" id="UP000177027">
    <property type="component" value="Unassembled WGS sequence"/>
</dbReference>
<dbReference type="NCBIfam" id="TIGR00059">
    <property type="entry name" value="L17"/>
    <property type="match status" value="1"/>
</dbReference>
<dbReference type="Gene3D" id="3.90.1030.10">
    <property type="entry name" value="Ribosomal protein L17"/>
    <property type="match status" value="1"/>
</dbReference>
<protein>
    <recommendedName>
        <fullName evidence="4 6">50S ribosomal protein L17</fullName>
    </recommendedName>
</protein>
<evidence type="ECO:0000256" key="6">
    <source>
        <dbReference type="RuleBase" id="RU000661"/>
    </source>
</evidence>
<dbReference type="GO" id="GO:0022625">
    <property type="term" value="C:cytosolic large ribosomal subunit"/>
    <property type="evidence" value="ECO:0007669"/>
    <property type="project" value="TreeGrafter"/>
</dbReference>
<feature type="compositionally biased region" description="Basic and acidic residues" evidence="7">
    <location>
        <begin position="125"/>
        <end position="135"/>
    </location>
</feature>
<evidence type="ECO:0000313" key="8">
    <source>
        <dbReference type="EMBL" id="OGK28804.1"/>
    </source>
</evidence>
<sequence>MKHSVKKIKFSKGKDSHEALVRKLVTNFIQNGKIETTLSRAKVLKSTIDSLVYKAIQNKESDRNVLLKHLGDKNVVMLLVKDIAPVFSGRVGGYVRLARKGIRQGDNAEIVQVTWSEEVLKKTAEGKKEKKDQKKPIKKQVSKIEKTKEK</sequence>
<proteinExistence type="inferred from homology"/>
<comment type="caution">
    <text evidence="8">The sequence shown here is derived from an EMBL/GenBank/DDBJ whole genome shotgun (WGS) entry which is preliminary data.</text>
</comment>
<dbReference type="PANTHER" id="PTHR14413">
    <property type="entry name" value="RIBOSOMAL PROTEIN L17"/>
    <property type="match status" value="1"/>
</dbReference>
<dbReference type="PANTHER" id="PTHR14413:SF16">
    <property type="entry name" value="LARGE RIBOSOMAL SUBUNIT PROTEIN BL17M"/>
    <property type="match status" value="1"/>
</dbReference>
<dbReference type="GO" id="GO:0006412">
    <property type="term" value="P:translation"/>
    <property type="evidence" value="ECO:0007669"/>
    <property type="project" value="InterPro"/>
</dbReference>
<reference evidence="8 9" key="1">
    <citation type="journal article" date="2016" name="Nat. Commun.">
        <title>Thousands of microbial genomes shed light on interconnected biogeochemical processes in an aquifer system.</title>
        <authorList>
            <person name="Anantharaman K."/>
            <person name="Brown C.T."/>
            <person name="Hug L.A."/>
            <person name="Sharon I."/>
            <person name="Castelle C.J."/>
            <person name="Probst A.J."/>
            <person name="Thomas B.C."/>
            <person name="Singh A."/>
            <person name="Wilkins M.J."/>
            <person name="Karaoz U."/>
            <person name="Brodie E.L."/>
            <person name="Williams K.H."/>
            <person name="Hubbard S.S."/>
            <person name="Banfield J.F."/>
        </authorList>
    </citation>
    <scope>NUCLEOTIDE SEQUENCE [LARGE SCALE GENOMIC DNA]</scope>
</reference>
<accession>A0A1F7HCT3</accession>
<name>A0A1F7HCT3_9BACT</name>
<keyword evidence="2 5" id="KW-0689">Ribosomal protein</keyword>
<evidence type="ECO:0000256" key="3">
    <source>
        <dbReference type="ARBA" id="ARBA00023274"/>
    </source>
</evidence>
<feature type="region of interest" description="Disordered" evidence="7">
    <location>
        <begin position="125"/>
        <end position="150"/>
    </location>
</feature>
<comment type="similarity">
    <text evidence="1 5">Belongs to the bacterial ribosomal protein bL17 family.</text>
</comment>
<dbReference type="GO" id="GO:0003735">
    <property type="term" value="F:structural constituent of ribosome"/>
    <property type="evidence" value="ECO:0007669"/>
    <property type="project" value="InterPro"/>
</dbReference>
<evidence type="ECO:0000256" key="4">
    <source>
        <dbReference type="ARBA" id="ARBA00035494"/>
    </source>
</evidence>